<evidence type="ECO:0000256" key="13">
    <source>
        <dbReference type="RuleBase" id="RU365064"/>
    </source>
</evidence>
<reference evidence="14" key="1">
    <citation type="journal article" date="2020" name="New Phytol.">
        <title>Comparative genomics reveals dynamic genome evolution in host specialist ectomycorrhizal fungi.</title>
        <authorList>
            <person name="Lofgren L.A."/>
            <person name="Nguyen N.H."/>
            <person name="Vilgalys R."/>
            <person name="Ruytinx J."/>
            <person name="Liao H.L."/>
            <person name="Branco S."/>
            <person name="Kuo A."/>
            <person name="LaButti K."/>
            <person name="Lipzen A."/>
            <person name="Andreopoulos W."/>
            <person name="Pangilinan J."/>
            <person name="Riley R."/>
            <person name="Hundley H."/>
            <person name="Na H."/>
            <person name="Barry K."/>
            <person name="Grigoriev I.V."/>
            <person name="Stajich J.E."/>
            <person name="Kennedy P.G."/>
        </authorList>
    </citation>
    <scope>NUCLEOTIDE SEQUENCE</scope>
    <source>
        <strain evidence="14">MN1</strain>
    </source>
</reference>
<keyword evidence="9 13" id="KW-0256">Endoplasmic reticulum</keyword>
<evidence type="ECO:0000256" key="5">
    <source>
        <dbReference type="ARBA" id="ARBA00022502"/>
    </source>
</evidence>
<dbReference type="GO" id="GO:0004376">
    <property type="term" value="F:GPI mannosyltransferase activity"/>
    <property type="evidence" value="ECO:0007669"/>
    <property type="project" value="InterPro"/>
</dbReference>
<dbReference type="Proteomes" id="UP000807769">
    <property type="component" value="Unassembled WGS sequence"/>
</dbReference>
<gene>
    <name evidence="14" type="ORF">BJ212DRAFT_1497364</name>
</gene>
<dbReference type="OrthoDB" id="1741594at2759"/>
<evidence type="ECO:0000256" key="1">
    <source>
        <dbReference type="ARBA" id="ARBA00004477"/>
    </source>
</evidence>
<keyword evidence="5 13" id="KW-0337">GPI-anchor biosynthesis</keyword>
<dbReference type="RefSeq" id="XP_041194471.1">
    <property type="nucleotide sequence ID" value="XM_041341545.1"/>
</dbReference>
<dbReference type="GO" id="GO:0005789">
    <property type="term" value="C:endoplasmic reticulum membrane"/>
    <property type="evidence" value="ECO:0007669"/>
    <property type="project" value="UniProtKB-SubCell"/>
</dbReference>
<keyword evidence="8 13" id="KW-0812">Transmembrane</keyword>
<name>A0A9P7JF46_9AGAM</name>
<dbReference type="Pfam" id="PF05007">
    <property type="entry name" value="Mannosyl_trans"/>
    <property type="match status" value="1"/>
</dbReference>
<keyword evidence="10 13" id="KW-1133">Transmembrane helix</keyword>
<comment type="pathway">
    <text evidence="2 13">Glycolipid biosynthesis; glycosylphosphatidylinositol-anchor biosynthesis.</text>
</comment>
<comment type="subcellular location">
    <subcellularLocation>
        <location evidence="1 13">Endoplasmic reticulum membrane</location>
        <topology evidence="1 13">Multi-pass membrane protein</topology>
    </subcellularLocation>
</comment>
<accession>A0A9P7JF46</accession>
<feature type="transmembrane region" description="Helical" evidence="13">
    <location>
        <begin position="77"/>
        <end position="99"/>
    </location>
</feature>
<dbReference type="PANTHER" id="PTHR12886:SF0">
    <property type="entry name" value="GPI MANNOSYLTRANSFERASE 1"/>
    <property type="match status" value="1"/>
</dbReference>
<dbReference type="EMBL" id="JABBWG010000011">
    <property type="protein sequence ID" value="KAG1818599.1"/>
    <property type="molecule type" value="Genomic_DNA"/>
</dbReference>
<comment type="function">
    <text evidence="12 13">Mannosyltransferase involved in glycosylphosphatidylinositol-anchor biosynthesis. Transfers the first alpha-1,4-mannose to GlcN-acyl-PI during GPI precursor assembly. Required for cell wall integrity.</text>
</comment>
<keyword evidence="15" id="KW-1185">Reference proteome</keyword>
<evidence type="ECO:0000256" key="3">
    <source>
        <dbReference type="ARBA" id="ARBA00011071"/>
    </source>
</evidence>
<evidence type="ECO:0000256" key="4">
    <source>
        <dbReference type="ARBA" id="ARBA00013797"/>
    </source>
</evidence>
<dbReference type="InterPro" id="IPR007704">
    <property type="entry name" value="PIG-M"/>
</dbReference>
<keyword evidence="6 13" id="KW-0328">Glycosyltransferase</keyword>
<evidence type="ECO:0000256" key="8">
    <source>
        <dbReference type="ARBA" id="ARBA00022692"/>
    </source>
</evidence>
<evidence type="ECO:0000256" key="12">
    <source>
        <dbReference type="ARBA" id="ARBA00025399"/>
    </source>
</evidence>
<keyword evidence="7 13" id="KW-0808">Transferase</keyword>
<comment type="similarity">
    <text evidence="3 13">Belongs to the PIGM family.</text>
</comment>
<dbReference type="EC" id="2.4.1.-" evidence="13"/>
<protein>
    <recommendedName>
        <fullName evidence="4 13">GPI mannosyltransferase 1</fullName>
        <ecNumber evidence="13">2.4.1.-</ecNumber>
    </recommendedName>
    <alternativeName>
        <fullName evidence="13">GPI mannosyltransferase I</fullName>
    </alternativeName>
</protein>
<evidence type="ECO:0000256" key="2">
    <source>
        <dbReference type="ARBA" id="ARBA00004687"/>
    </source>
</evidence>
<evidence type="ECO:0000256" key="11">
    <source>
        <dbReference type="ARBA" id="ARBA00023136"/>
    </source>
</evidence>
<evidence type="ECO:0000256" key="10">
    <source>
        <dbReference type="ARBA" id="ARBA00022989"/>
    </source>
</evidence>
<dbReference type="GO" id="GO:0006506">
    <property type="term" value="P:GPI anchor biosynthetic process"/>
    <property type="evidence" value="ECO:0007669"/>
    <property type="project" value="UniProtKB-KW"/>
</dbReference>
<dbReference type="PANTHER" id="PTHR12886">
    <property type="entry name" value="PIG-M MANNOSYLTRANSFERASE"/>
    <property type="match status" value="1"/>
</dbReference>
<dbReference type="GO" id="GO:1990529">
    <property type="term" value="C:glycosylphosphatidylinositol-mannosyltransferase I complex"/>
    <property type="evidence" value="ECO:0007669"/>
    <property type="project" value="TreeGrafter"/>
</dbReference>
<evidence type="ECO:0000256" key="7">
    <source>
        <dbReference type="ARBA" id="ARBA00022679"/>
    </source>
</evidence>
<sequence>MCGSSEVILYTSALLTLFYALEHQHNTATMMLGPHAHWQIYLIIYGVSCVSVITLQHSGISCNYIIWLEDRHFVSPCLVEGHIIILGAIHYAMWGYPFLYKAYLYHTDRHDHQHNFSPYFYLIYLTYSSSRGISTDLLIWHQLLHSLITSLIP</sequence>
<organism evidence="14 15">
    <name type="scientific">Suillus subaureus</name>
    <dbReference type="NCBI Taxonomy" id="48587"/>
    <lineage>
        <taxon>Eukaryota</taxon>
        <taxon>Fungi</taxon>
        <taxon>Dikarya</taxon>
        <taxon>Basidiomycota</taxon>
        <taxon>Agaricomycotina</taxon>
        <taxon>Agaricomycetes</taxon>
        <taxon>Agaricomycetidae</taxon>
        <taxon>Boletales</taxon>
        <taxon>Suillineae</taxon>
        <taxon>Suillaceae</taxon>
        <taxon>Suillus</taxon>
    </lineage>
</organism>
<feature type="transmembrane region" description="Helical" evidence="13">
    <location>
        <begin position="36"/>
        <end position="56"/>
    </location>
</feature>
<evidence type="ECO:0000313" key="15">
    <source>
        <dbReference type="Proteomes" id="UP000807769"/>
    </source>
</evidence>
<dbReference type="AlphaFoldDB" id="A0A9P7JF46"/>
<evidence type="ECO:0000256" key="9">
    <source>
        <dbReference type="ARBA" id="ARBA00022824"/>
    </source>
</evidence>
<keyword evidence="11 13" id="KW-0472">Membrane</keyword>
<dbReference type="GO" id="GO:0051751">
    <property type="term" value="F:alpha-1,4-mannosyltransferase activity"/>
    <property type="evidence" value="ECO:0007669"/>
    <property type="project" value="InterPro"/>
</dbReference>
<proteinExistence type="inferred from homology"/>
<dbReference type="GeneID" id="64635561"/>
<evidence type="ECO:0000313" key="14">
    <source>
        <dbReference type="EMBL" id="KAG1818599.1"/>
    </source>
</evidence>
<comment type="caution">
    <text evidence="13">Lacks conserved residue(s) required for the propagation of feature annotation.</text>
</comment>
<comment type="caution">
    <text evidence="14">The sequence shown here is derived from an EMBL/GenBank/DDBJ whole genome shotgun (WGS) entry which is preliminary data.</text>
</comment>
<evidence type="ECO:0000256" key="6">
    <source>
        <dbReference type="ARBA" id="ARBA00022676"/>
    </source>
</evidence>